<feature type="compositionally biased region" description="Basic and acidic residues" evidence="1">
    <location>
        <begin position="313"/>
        <end position="322"/>
    </location>
</feature>
<dbReference type="EMBL" id="JANKHO010000069">
    <property type="protein sequence ID" value="KAJ3516063.1"/>
    <property type="molecule type" value="Genomic_DNA"/>
</dbReference>
<accession>A0A9W8N076</accession>
<evidence type="ECO:0000259" key="2">
    <source>
        <dbReference type="Pfam" id="PF13391"/>
    </source>
</evidence>
<dbReference type="Proteomes" id="UP001148786">
    <property type="component" value="Unassembled WGS sequence"/>
</dbReference>
<dbReference type="Pfam" id="PF13391">
    <property type="entry name" value="HNH_2"/>
    <property type="match status" value="1"/>
</dbReference>
<feature type="compositionally biased region" description="Basic and acidic residues" evidence="1">
    <location>
        <begin position="350"/>
        <end position="367"/>
    </location>
</feature>
<sequence>MAAALLRSKSMRLETLNALQFSQRPHRWIRYAIGVVVGAEGHLSLSPDSLVVADYNAVLPAESTVLYYHISDEERQKMFPVDPNITRTKIASSGATTWRDQFRDDVKERDGGMCVLTRLPQQLCDAVHLLAHSKGDQYIENYTQRRSRDPTGGDIIRNIDSVRNGLFLNQFTHVALGTDVAFLTARTALTPNFAMTTADIDLTAPPAVKACTTHLFQPDEPTLLGGLGAPPSGSRLRISDNPEWPPPILFDAVYAGAVLHHFGTQTLKDEVAATWKDAFYPGGVMTAAHAGCNAITDERPDTAKRTQSQAQERAAHREEARGAPDAFDMLMTLPYIMVPRRELKATLREAEEKAKATEQRRVQEKVRTWRKQLPADTS</sequence>
<reference evidence="3" key="1">
    <citation type="submission" date="2022-07" db="EMBL/GenBank/DDBJ databases">
        <title>Genome Sequence of Agrocybe chaxingu.</title>
        <authorList>
            <person name="Buettner E."/>
        </authorList>
    </citation>
    <scope>NUCLEOTIDE SEQUENCE</scope>
    <source>
        <strain evidence="3">MP-N11</strain>
    </source>
</reference>
<protein>
    <recommendedName>
        <fullName evidence="2">HNH nuclease domain-containing protein</fullName>
    </recommendedName>
</protein>
<feature type="region of interest" description="Disordered" evidence="1">
    <location>
        <begin position="299"/>
        <end position="323"/>
    </location>
</feature>
<dbReference type="AlphaFoldDB" id="A0A9W8N076"/>
<feature type="region of interest" description="Disordered" evidence="1">
    <location>
        <begin position="350"/>
        <end position="378"/>
    </location>
</feature>
<organism evidence="3 4">
    <name type="scientific">Agrocybe chaxingu</name>
    <dbReference type="NCBI Taxonomy" id="84603"/>
    <lineage>
        <taxon>Eukaryota</taxon>
        <taxon>Fungi</taxon>
        <taxon>Dikarya</taxon>
        <taxon>Basidiomycota</taxon>
        <taxon>Agaricomycotina</taxon>
        <taxon>Agaricomycetes</taxon>
        <taxon>Agaricomycetidae</taxon>
        <taxon>Agaricales</taxon>
        <taxon>Agaricineae</taxon>
        <taxon>Strophariaceae</taxon>
        <taxon>Agrocybe</taxon>
    </lineage>
</organism>
<evidence type="ECO:0000313" key="3">
    <source>
        <dbReference type="EMBL" id="KAJ3516063.1"/>
    </source>
</evidence>
<comment type="caution">
    <text evidence="3">The sequence shown here is derived from an EMBL/GenBank/DDBJ whole genome shotgun (WGS) entry which is preliminary data.</text>
</comment>
<proteinExistence type="predicted"/>
<name>A0A9W8N076_9AGAR</name>
<evidence type="ECO:0000256" key="1">
    <source>
        <dbReference type="SAM" id="MobiDB-lite"/>
    </source>
</evidence>
<dbReference type="OrthoDB" id="3269637at2759"/>
<evidence type="ECO:0000313" key="4">
    <source>
        <dbReference type="Proteomes" id="UP001148786"/>
    </source>
</evidence>
<keyword evidence="4" id="KW-1185">Reference proteome</keyword>
<feature type="domain" description="HNH nuclease" evidence="2">
    <location>
        <begin position="114"/>
        <end position="174"/>
    </location>
</feature>
<gene>
    <name evidence="3" type="ORF">NLJ89_g1358</name>
</gene>
<dbReference type="InterPro" id="IPR003615">
    <property type="entry name" value="HNH_nuc"/>
</dbReference>